<evidence type="ECO:0000313" key="2">
    <source>
        <dbReference type="EMBL" id="QIP66619.1"/>
    </source>
</evidence>
<protein>
    <submittedName>
        <fullName evidence="2">Restorer of fertility-like protein</fullName>
    </submittedName>
</protein>
<sequence length="205" mass="23328">MNRHCLTELNTCILLHLHRADVPPPPLHLHRADVPPPPLHLHRADAPPPPSPLPLLLHLHLAAVTLMVSRHRLCRGHRARQRWDAQSGRRTPPVRRIASAGHSGPRALPERLPHGPLPCAGHRRLRRRPRPRPRPLQPHPPRRGRLPGGAVHNLHLRHPHELLPPHASSGTWARLLWARPQDGPEDKRGRRHHGPPVPLRRQTDR</sequence>
<evidence type="ECO:0000256" key="1">
    <source>
        <dbReference type="SAM" id="MobiDB-lite"/>
    </source>
</evidence>
<proteinExistence type="predicted"/>
<feature type="compositionally biased region" description="Basic residues" evidence="1">
    <location>
        <begin position="121"/>
        <end position="133"/>
    </location>
</feature>
<name>A0A7S5VAS5_WHEAT</name>
<dbReference type="AlphaFoldDB" id="A0A7S5VAS5"/>
<feature type="region of interest" description="Disordered" evidence="1">
    <location>
        <begin position="79"/>
        <end position="151"/>
    </location>
</feature>
<reference evidence="2" key="1">
    <citation type="journal article" date="2021" name="Nat. Commun.">
        <title>The genetic basis of cytoplasmic male sterility and fertility restoration in wheat.</title>
        <authorList>
            <person name="Melonek J."/>
            <person name="Duarte J."/>
            <person name="Martin J."/>
            <person name="Beuf L."/>
            <person name="Murigneux A."/>
            <person name="Varenne P."/>
            <person name="Comadran J."/>
            <person name="Specel S."/>
            <person name="Levadoux S."/>
            <person name="Bernath-Levin K."/>
            <person name="Torney F."/>
            <person name="Pichon J.-P."/>
            <person name="Perez P."/>
            <person name="Small I."/>
        </authorList>
    </citation>
    <scope>NUCLEOTIDE SEQUENCE</scope>
    <source>
        <strain evidence="2">R0932E.300k_Assembly_19</strain>
    </source>
</reference>
<feature type="region of interest" description="Disordered" evidence="1">
    <location>
        <begin position="174"/>
        <end position="205"/>
    </location>
</feature>
<organism evidence="2">
    <name type="scientific">Triticum aestivum</name>
    <name type="common">Wheat</name>
    <dbReference type="NCBI Taxonomy" id="4565"/>
    <lineage>
        <taxon>Eukaryota</taxon>
        <taxon>Viridiplantae</taxon>
        <taxon>Streptophyta</taxon>
        <taxon>Embryophyta</taxon>
        <taxon>Tracheophyta</taxon>
        <taxon>Spermatophyta</taxon>
        <taxon>Magnoliopsida</taxon>
        <taxon>Liliopsida</taxon>
        <taxon>Poales</taxon>
        <taxon>Poaceae</taxon>
        <taxon>BOP clade</taxon>
        <taxon>Pooideae</taxon>
        <taxon>Triticodae</taxon>
        <taxon>Triticeae</taxon>
        <taxon>Triticinae</taxon>
        <taxon>Triticum</taxon>
    </lineage>
</organism>
<dbReference type="EMBL" id="MT014802">
    <property type="protein sequence ID" value="QIP66619.1"/>
    <property type="molecule type" value="Genomic_DNA"/>
</dbReference>
<accession>A0A7S5VAS5</accession>